<gene>
    <name evidence="3" type="ordered locus">Ftrac_3798</name>
</gene>
<dbReference type="HOGENOM" id="CLU_024435_3_1_10"/>
<feature type="signal peptide" evidence="1">
    <location>
        <begin position="1"/>
        <end position="25"/>
    </location>
</feature>
<dbReference type="InterPro" id="IPR054539">
    <property type="entry name" value="Beta-prop_PDH"/>
</dbReference>
<accession>E4TRB2</accession>
<dbReference type="Gene3D" id="2.120.10.30">
    <property type="entry name" value="TolB, C-terminal domain"/>
    <property type="match status" value="1"/>
</dbReference>
<sequence>MKTKKITKTKYMKHLKLIFPTIATAIIIACGGSTEEKKTETAAKNQTSDSTKIARDSLLSTLNLPEGFEISVYAEVENARSMALSENGTLFVGNRSEDKVYAVQDTDGDGTADKNYILAEGLNMPNGVAFKDGDLYVAEVNRILKFADIENNLENPEYEVIFDQYPTDKHHGWKYIAFGPDGKLYVPVGAPCNICNNPDKPIYASITRINPDGTGIEVYAHGVRNTVGFTWHPETQDLFFTDNGRDMMGDNIPPCELNVATEKGQHFGYPFCHGGTIQDPEFGDKRDCEEFKKPYRNLGPHVAPLGIKFYTADLFPAKYKNQIFIAEHGSWNRSEKIGYRIQMVSNTTDGEPSYDTFIDGWLNQDEQDAWGRPVDVILNDRGEMLISDDLAGLIYKVTFKG</sequence>
<protein>
    <submittedName>
        <fullName evidence="3">NHL repeat containing protein</fullName>
    </submittedName>
</protein>
<dbReference type="PANTHER" id="PTHR33546">
    <property type="entry name" value="LARGE, MULTIFUNCTIONAL SECRETED PROTEIN-RELATED"/>
    <property type="match status" value="1"/>
</dbReference>
<dbReference type="EMBL" id="CP002349">
    <property type="protein sequence ID" value="ADR23764.1"/>
    <property type="molecule type" value="Genomic_DNA"/>
</dbReference>
<dbReference type="AlphaFoldDB" id="E4TRB2"/>
<dbReference type="InterPro" id="IPR011042">
    <property type="entry name" value="6-blade_b-propeller_TolB-like"/>
</dbReference>
<evidence type="ECO:0000313" key="3">
    <source>
        <dbReference type="EMBL" id="ADR23764.1"/>
    </source>
</evidence>
<evidence type="ECO:0000256" key="1">
    <source>
        <dbReference type="SAM" id="SignalP"/>
    </source>
</evidence>
<dbReference type="InterPro" id="IPR011041">
    <property type="entry name" value="Quinoprot_gluc/sorb_DH_b-prop"/>
</dbReference>
<feature type="domain" description="Pyrroloquinoline quinone-dependent pyranose dehydrogenase beta-propeller" evidence="2">
    <location>
        <begin position="65"/>
        <end position="398"/>
    </location>
</feature>
<dbReference type="PROSITE" id="PS51257">
    <property type="entry name" value="PROKAR_LIPOPROTEIN"/>
    <property type="match status" value="1"/>
</dbReference>
<evidence type="ECO:0000259" key="2">
    <source>
        <dbReference type="Pfam" id="PF22807"/>
    </source>
</evidence>
<dbReference type="Pfam" id="PF22807">
    <property type="entry name" value="TrAA12"/>
    <property type="match status" value="1"/>
</dbReference>
<proteinExistence type="predicted"/>
<reference evidence="3 4" key="1">
    <citation type="journal article" date="2011" name="Stand. Genomic Sci.">
        <title>Complete genome sequence of Marivirga tractuosa type strain (H-43).</title>
        <authorList>
            <person name="Pagani I."/>
            <person name="Chertkov O."/>
            <person name="Lapidus A."/>
            <person name="Lucas S."/>
            <person name="Del Rio T.G."/>
            <person name="Tice H."/>
            <person name="Copeland A."/>
            <person name="Cheng J.F."/>
            <person name="Nolan M."/>
            <person name="Saunders E."/>
            <person name="Pitluck S."/>
            <person name="Held B."/>
            <person name="Goodwin L."/>
            <person name="Liolios K."/>
            <person name="Ovchinikova G."/>
            <person name="Ivanova N."/>
            <person name="Mavromatis K."/>
            <person name="Pati A."/>
            <person name="Chen A."/>
            <person name="Palaniappan K."/>
            <person name="Land M."/>
            <person name="Hauser L."/>
            <person name="Jeffries C.D."/>
            <person name="Detter J.C."/>
            <person name="Han C."/>
            <person name="Tapia R."/>
            <person name="Ngatchou-Djao O.D."/>
            <person name="Rohde M."/>
            <person name="Goker M."/>
            <person name="Spring S."/>
            <person name="Sikorski J."/>
            <person name="Woyke T."/>
            <person name="Bristow J."/>
            <person name="Eisen J.A."/>
            <person name="Markowitz V."/>
            <person name="Hugenholtz P."/>
            <person name="Klenk H.P."/>
            <person name="Kyrpides N.C."/>
        </authorList>
    </citation>
    <scope>NUCLEOTIDE SEQUENCE [LARGE SCALE GENOMIC DNA]</scope>
    <source>
        <strain evidence="4">ATCC 23168 / DSM 4126 / NBRC 15989 / NCIMB 1408 / VKM B-1430 / H-43</strain>
    </source>
</reference>
<dbReference type="eggNOG" id="COG2133">
    <property type="taxonomic scope" value="Bacteria"/>
</dbReference>
<feature type="chain" id="PRO_5003189781" evidence="1">
    <location>
        <begin position="26"/>
        <end position="401"/>
    </location>
</feature>
<dbReference type="PANTHER" id="PTHR33546:SF1">
    <property type="entry name" value="LARGE, MULTIFUNCTIONAL SECRETED PROTEIN"/>
    <property type="match status" value="1"/>
</dbReference>
<dbReference type="STRING" id="643867.Ftrac_3798"/>
<keyword evidence="1" id="KW-0732">Signal</keyword>
<dbReference type="SUPFAM" id="SSF50952">
    <property type="entry name" value="Soluble quinoprotein glucose dehydrogenase"/>
    <property type="match status" value="1"/>
</dbReference>
<organism evidence="3 4">
    <name type="scientific">Marivirga tractuosa (strain ATCC 23168 / DSM 4126 / NBRC 15989 / NCIMB 1408 / VKM B-1430 / H-43)</name>
    <name type="common">Microscilla tractuosa</name>
    <name type="synonym">Flexibacter tractuosus</name>
    <dbReference type="NCBI Taxonomy" id="643867"/>
    <lineage>
        <taxon>Bacteria</taxon>
        <taxon>Pseudomonadati</taxon>
        <taxon>Bacteroidota</taxon>
        <taxon>Cytophagia</taxon>
        <taxon>Cytophagales</taxon>
        <taxon>Marivirgaceae</taxon>
        <taxon>Marivirga</taxon>
    </lineage>
</organism>
<evidence type="ECO:0000313" key="4">
    <source>
        <dbReference type="Proteomes" id="UP000008720"/>
    </source>
</evidence>
<dbReference type="KEGG" id="mtt:Ftrac_3798"/>
<keyword evidence="4" id="KW-1185">Reference proteome</keyword>
<name>E4TRB2_MARTH</name>
<dbReference type="Proteomes" id="UP000008720">
    <property type="component" value="Chromosome"/>
</dbReference>